<proteinExistence type="predicted"/>
<sequence>MGEEEGKEEERAQAIVEGNLEEVPSDNLLQKEESLARKCPIEKAEIIQDLLRDYLELTNIIVEIEAVAHFVEHNRTDERTTQVRTSRDVFTKDSTPLVEMRTTGVVVATPVSMGRKMEVPTNRGITVEEPMRDEETHVLAGVPVSQKKDSTNTFITLKGATEGWTMVDIHKQLPTEEELKEIGVSAKVVRPLSDGKGVLVRTEGLVQANKILEWDRLKEQGLEARLTTSRRPRLEVKGVPRHWDAGLLEEFLWKKSGCQLVTGSDSDARTAVAPPRSLVFTLERYTLPEAAGMAAYLH</sequence>
<dbReference type="OrthoDB" id="10583187at2759"/>
<accession>A0A9P0H3N2</accession>
<dbReference type="AlphaFoldDB" id="A0A9P0H3N2"/>
<name>A0A9P0H3N2_NEZVI</name>
<evidence type="ECO:0000313" key="2">
    <source>
        <dbReference type="Proteomes" id="UP001152798"/>
    </source>
</evidence>
<evidence type="ECO:0000313" key="1">
    <source>
        <dbReference type="EMBL" id="CAH1391997.1"/>
    </source>
</evidence>
<reference evidence="1" key="1">
    <citation type="submission" date="2022-01" db="EMBL/GenBank/DDBJ databases">
        <authorList>
            <person name="King R."/>
        </authorList>
    </citation>
    <scope>NUCLEOTIDE SEQUENCE</scope>
</reference>
<gene>
    <name evidence="1" type="ORF">NEZAVI_LOCUS2906</name>
</gene>
<keyword evidence="2" id="KW-1185">Reference proteome</keyword>
<dbReference type="Proteomes" id="UP001152798">
    <property type="component" value="Chromosome 1"/>
</dbReference>
<protein>
    <submittedName>
        <fullName evidence="1">Uncharacterized protein</fullName>
    </submittedName>
</protein>
<dbReference type="EMBL" id="OV725077">
    <property type="protein sequence ID" value="CAH1391997.1"/>
    <property type="molecule type" value="Genomic_DNA"/>
</dbReference>
<organism evidence="1 2">
    <name type="scientific">Nezara viridula</name>
    <name type="common">Southern green stink bug</name>
    <name type="synonym">Cimex viridulus</name>
    <dbReference type="NCBI Taxonomy" id="85310"/>
    <lineage>
        <taxon>Eukaryota</taxon>
        <taxon>Metazoa</taxon>
        <taxon>Ecdysozoa</taxon>
        <taxon>Arthropoda</taxon>
        <taxon>Hexapoda</taxon>
        <taxon>Insecta</taxon>
        <taxon>Pterygota</taxon>
        <taxon>Neoptera</taxon>
        <taxon>Paraneoptera</taxon>
        <taxon>Hemiptera</taxon>
        <taxon>Heteroptera</taxon>
        <taxon>Panheteroptera</taxon>
        <taxon>Pentatomomorpha</taxon>
        <taxon>Pentatomoidea</taxon>
        <taxon>Pentatomidae</taxon>
        <taxon>Pentatominae</taxon>
        <taxon>Nezara</taxon>
    </lineage>
</organism>